<feature type="compositionally biased region" description="Polar residues" evidence="1">
    <location>
        <begin position="120"/>
        <end position="132"/>
    </location>
</feature>
<proteinExistence type="predicted"/>
<keyword evidence="2" id="KW-0732">Signal</keyword>
<evidence type="ECO:0000256" key="2">
    <source>
        <dbReference type="SAM" id="SignalP"/>
    </source>
</evidence>
<dbReference type="EMBL" id="AZBU02000009">
    <property type="protein sequence ID" value="TKR64502.1"/>
    <property type="molecule type" value="Genomic_DNA"/>
</dbReference>
<name>A0A4U5M6Q5_STECR</name>
<dbReference type="Proteomes" id="UP000298663">
    <property type="component" value="Unassembled WGS sequence"/>
</dbReference>
<feature type="region of interest" description="Disordered" evidence="1">
    <location>
        <begin position="44"/>
        <end position="91"/>
    </location>
</feature>
<keyword evidence="4" id="KW-1185">Reference proteome</keyword>
<evidence type="ECO:0000313" key="3">
    <source>
        <dbReference type="EMBL" id="TKR64502.1"/>
    </source>
</evidence>
<reference evidence="3 4" key="2">
    <citation type="journal article" date="2019" name="G3 (Bethesda)">
        <title>Hybrid Assembly of the Genome of the Entomopathogenic Nematode Steinernema carpocapsae Identifies the X-Chromosome.</title>
        <authorList>
            <person name="Serra L."/>
            <person name="Macchietto M."/>
            <person name="Macias-Munoz A."/>
            <person name="McGill C.J."/>
            <person name="Rodriguez I.M."/>
            <person name="Rodriguez B."/>
            <person name="Murad R."/>
            <person name="Mortazavi A."/>
        </authorList>
    </citation>
    <scope>NUCLEOTIDE SEQUENCE [LARGE SCALE GENOMIC DNA]</scope>
    <source>
        <strain evidence="3 4">ALL</strain>
    </source>
</reference>
<organism evidence="3 4">
    <name type="scientific">Steinernema carpocapsae</name>
    <name type="common">Entomopathogenic nematode</name>
    <dbReference type="NCBI Taxonomy" id="34508"/>
    <lineage>
        <taxon>Eukaryota</taxon>
        <taxon>Metazoa</taxon>
        <taxon>Ecdysozoa</taxon>
        <taxon>Nematoda</taxon>
        <taxon>Chromadorea</taxon>
        <taxon>Rhabditida</taxon>
        <taxon>Tylenchina</taxon>
        <taxon>Panagrolaimomorpha</taxon>
        <taxon>Strongyloidoidea</taxon>
        <taxon>Steinernematidae</taxon>
        <taxon>Steinernema</taxon>
    </lineage>
</organism>
<feature type="compositionally biased region" description="Polar residues" evidence="1">
    <location>
        <begin position="177"/>
        <end position="199"/>
    </location>
</feature>
<feature type="compositionally biased region" description="Polar residues" evidence="1">
    <location>
        <begin position="144"/>
        <end position="155"/>
    </location>
</feature>
<feature type="signal peptide" evidence="2">
    <location>
        <begin position="1"/>
        <end position="21"/>
    </location>
</feature>
<gene>
    <name evidence="3" type="ORF">L596_025021</name>
</gene>
<feature type="chain" id="PRO_5020280137" evidence="2">
    <location>
        <begin position="22"/>
        <end position="274"/>
    </location>
</feature>
<evidence type="ECO:0000256" key="1">
    <source>
        <dbReference type="SAM" id="MobiDB-lite"/>
    </source>
</evidence>
<protein>
    <submittedName>
        <fullName evidence="3">Uncharacterized protein</fullName>
    </submittedName>
</protein>
<evidence type="ECO:0000313" key="4">
    <source>
        <dbReference type="Proteomes" id="UP000298663"/>
    </source>
</evidence>
<feature type="region of interest" description="Disordered" evidence="1">
    <location>
        <begin position="110"/>
        <end position="199"/>
    </location>
</feature>
<reference evidence="3 4" key="1">
    <citation type="journal article" date="2015" name="Genome Biol.">
        <title>Comparative genomics of Steinernema reveals deeply conserved gene regulatory networks.</title>
        <authorList>
            <person name="Dillman A.R."/>
            <person name="Macchietto M."/>
            <person name="Porter C.F."/>
            <person name="Rogers A."/>
            <person name="Williams B."/>
            <person name="Antoshechkin I."/>
            <person name="Lee M.M."/>
            <person name="Goodwin Z."/>
            <person name="Lu X."/>
            <person name="Lewis E.E."/>
            <person name="Goodrich-Blair H."/>
            <person name="Stock S.P."/>
            <person name="Adams B.J."/>
            <person name="Sternberg P.W."/>
            <person name="Mortazavi A."/>
        </authorList>
    </citation>
    <scope>NUCLEOTIDE SEQUENCE [LARGE SCALE GENOMIC DNA]</scope>
    <source>
        <strain evidence="3 4">ALL</strain>
    </source>
</reference>
<dbReference type="AlphaFoldDB" id="A0A4U5M6Q5"/>
<sequence length="274" mass="29304">MRSSTFLCGFFVLFSLGNVCGSHQEAVDGGEKSPSRYGVIRRYKKLGMKDESSESSEEDDSKGGLSRPGLKLPSANGQVSKSQKPTKKTSDQAPFEWISAHNAENDQFTAPTRVVGNPSHVFNTTDIPSRTLQPRHHVSPPPNQHTSHYPRNVSLSPLVPRNKASKSVPTGLIKPALSQNTPKGQSSRPTTQAKPHQVTTPVSIPKIVKTLNNEWNPPTVAQEIPRGATGSFGPPGPPGTAPKTQPGVLIGENGSFKTQLVAPAKGSNGVIHVF</sequence>
<accession>A0A4U5M6Q5</accession>
<comment type="caution">
    <text evidence="3">The sequence shown here is derived from an EMBL/GenBank/DDBJ whole genome shotgun (WGS) entry which is preliminary data.</text>
</comment>